<evidence type="ECO:0000313" key="2">
    <source>
        <dbReference type="EMBL" id="GBL99086.1"/>
    </source>
</evidence>
<feature type="region of interest" description="Disordered" evidence="1">
    <location>
        <begin position="76"/>
        <end position="98"/>
    </location>
</feature>
<accession>A0A4Y2C621</accession>
<protein>
    <recommendedName>
        <fullName evidence="4">Tc1-like transposase DDE domain-containing protein</fullName>
    </recommendedName>
</protein>
<dbReference type="Gene3D" id="3.30.420.10">
    <property type="entry name" value="Ribonuclease H-like superfamily/Ribonuclease H"/>
    <property type="match status" value="1"/>
</dbReference>
<evidence type="ECO:0000313" key="3">
    <source>
        <dbReference type="Proteomes" id="UP000499080"/>
    </source>
</evidence>
<evidence type="ECO:0008006" key="4">
    <source>
        <dbReference type="Google" id="ProtNLM"/>
    </source>
</evidence>
<dbReference type="GO" id="GO:0003676">
    <property type="term" value="F:nucleic acid binding"/>
    <property type="evidence" value="ECO:0007669"/>
    <property type="project" value="InterPro"/>
</dbReference>
<organism evidence="2 3">
    <name type="scientific">Araneus ventricosus</name>
    <name type="common">Orbweaver spider</name>
    <name type="synonym">Epeira ventricosa</name>
    <dbReference type="NCBI Taxonomy" id="182803"/>
    <lineage>
        <taxon>Eukaryota</taxon>
        <taxon>Metazoa</taxon>
        <taxon>Ecdysozoa</taxon>
        <taxon>Arthropoda</taxon>
        <taxon>Chelicerata</taxon>
        <taxon>Arachnida</taxon>
        <taxon>Araneae</taxon>
        <taxon>Araneomorphae</taxon>
        <taxon>Entelegynae</taxon>
        <taxon>Araneoidea</taxon>
        <taxon>Araneidae</taxon>
        <taxon>Araneus</taxon>
    </lineage>
</organism>
<sequence length="98" mass="11624">MGWVPNVNNGTQPNRGYQNRPLCQEIGHATVHISYSIKSWRKMNKVKTLQWPSRSHNLNPMENFWGILARDVYKNAQQNRSMSRSKTRNRKWLEQQCP</sequence>
<reference evidence="2 3" key="1">
    <citation type="journal article" date="2019" name="Sci. Rep.">
        <title>Orb-weaving spider Araneus ventricosus genome elucidates the spidroin gene catalogue.</title>
        <authorList>
            <person name="Kono N."/>
            <person name="Nakamura H."/>
            <person name="Ohtoshi R."/>
            <person name="Moran D.A.P."/>
            <person name="Shinohara A."/>
            <person name="Yoshida Y."/>
            <person name="Fujiwara M."/>
            <person name="Mori M."/>
            <person name="Tomita M."/>
            <person name="Arakawa K."/>
        </authorList>
    </citation>
    <scope>NUCLEOTIDE SEQUENCE [LARGE SCALE GENOMIC DNA]</scope>
</reference>
<comment type="caution">
    <text evidence="2">The sequence shown here is derived from an EMBL/GenBank/DDBJ whole genome shotgun (WGS) entry which is preliminary data.</text>
</comment>
<dbReference type="EMBL" id="BGPR01237824">
    <property type="protein sequence ID" value="GBL99086.1"/>
    <property type="molecule type" value="Genomic_DNA"/>
</dbReference>
<gene>
    <name evidence="2" type="ORF">AVEN_168717_1</name>
</gene>
<name>A0A4Y2C621_ARAVE</name>
<proteinExistence type="predicted"/>
<dbReference type="AlphaFoldDB" id="A0A4Y2C621"/>
<dbReference type="Proteomes" id="UP000499080">
    <property type="component" value="Unassembled WGS sequence"/>
</dbReference>
<dbReference type="InterPro" id="IPR036397">
    <property type="entry name" value="RNaseH_sf"/>
</dbReference>
<keyword evidence="3" id="KW-1185">Reference proteome</keyword>
<evidence type="ECO:0000256" key="1">
    <source>
        <dbReference type="SAM" id="MobiDB-lite"/>
    </source>
</evidence>
<dbReference type="OrthoDB" id="9996331at2759"/>